<accession>A0A0F9EDI2</accession>
<proteinExistence type="predicted"/>
<sequence length="77" mass="9339">MNASVRLIELSKELTLLNQKFEDTLEWWYKYHTCDCEMWRRPNGKVLCICPHIAKVFDEKIEPELKRINIELKNLIF</sequence>
<name>A0A0F9EDI2_9ZZZZ</name>
<organism evidence="1">
    <name type="scientific">marine sediment metagenome</name>
    <dbReference type="NCBI Taxonomy" id="412755"/>
    <lineage>
        <taxon>unclassified sequences</taxon>
        <taxon>metagenomes</taxon>
        <taxon>ecological metagenomes</taxon>
    </lineage>
</organism>
<dbReference type="AlphaFoldDB" id="A0A0F9EDI2"/>
<dbReference type="EMBL" id="LAZR01037482">
    <property type="protein sequence ID" value="KKL22088.1"/>
    <property type="molecule type" value="Genomic_DNA"/>
</dbReference>
<comment type="caution">
    <text evidence="1">The sequence shown here is derived from an EMBL/GenBank/DDBJ whole genome shotgun (WGS) entry which is preliminary data.</text>
</comment>
<gene>
    <name evidence="1" type="ORF">LCGC14_2438950</name>
</gene>
<evidence type="ECO:0000313" key="1">
    <source>
        <dbReference type="EMBL" id="KKL22088.1"/>
    </source>
</evidence>
<protein>
    <submittedName>
        <fullName evidence="1">Uncharacterized protein</fullName>
    </submittedName>
</protein>
<reference evidence="1" key="1">
    <citation type="journal article" date="2015" name="Nature">
        <title>Complex archaea that bridge the gap between prokaryotes and eukaryotes.</title>
        <authorList>
            <person name="Spang A."/>
            <person name="Saw J.H."/>
            <person name="Jorgensen S.L."/>
            <person name="Zaremba-Niedzwiedzka K."/>
            <person name="Martijn J."/>
            <person name="Lind A.E."/>
            <person name="van Eijk R."/>
            <person name="Schleper C."/>
            <person name="Guy L."/>
            <person name="Ettema T.J."/>
        </authorList>
    </citation>
    <scope>NUCLEOTIDE SEQUENCE</scope>
</reference>